<name>A0A0A8ZFD5_ARUDO</name>
<sequence>MPMQGGDEGMTSVAVDFVAVDVALSQHDGDIHASSGQWRLLRPPASASRVSCRCERPFFSRRIGRSQFGTVAIR</sequence>
<reference evidence="1" key="1">
    <citation type="submission" date="2014-09" db="EMBL/GenBank/DDBJ databases">
        <authorList>
            <person name="Magalhaes I.L.F."/>
            <person name="Oliveira U."/>
            <person name="Santos F.R."/>
            <person name="Vidigal T.H.D.A."/>
            <person name="Brescovit A.D."/>
            <person name="Santos A.J."/>
        </authorList>
    </citation>
    <scope>NUCLEOTIDE SEQUENCE</scope>
    <source>
        <tissue evidence="1">Shoot tissue taken approximately 20 cm above the soil surface</tissue>
    </source>
</reference>
<accession>A0A0A8ZFD5</accession>
<reference evidence="1" key="2">
    <citation type="journal article" date="2015" name="Data Brief">
        <title>Shoot transcriptome of the giant reed, Arundo donax.</title>
        <authorList>
            <person name="Barrero R.A."/>
            <person name="Guerrero F.D."/>
            <person name="Moolhuijzen P."/>
            <person name="Goolsby J.A."/>
            <person name="Tidwell J."/>
            <person name="Bellgard S.E."/>
            <person name="Bellgard M.I."/>
        </authorList>
    </citation>
    <scope>NUCLEOTIDE SEQUENCE</scope>
    <source>
        <tissue evidence="1">Shoot tissue taken approximately 20 cm above the soil surface</tissue>
    </source>
</reference>
<evidence type="ECO:0000313" key="1">
    <source>
        <dbReference type="EMBL" id="JAD37516.1"/>
    </source>
</evidence>
<organism evidence="1">
    <name type="scientific">Arundo donax</name>
    <name type="common">Giant reed</name>
    <name type="synonym">Donax arundinaceus</name>
    <dbReference type="NCBI Taxonomy" id="35708"/>
    <lineage>
        <taxon>Eukaryota</taxon>
        <taxon>Viridiplantae</taxon>
        <taxon>Streptophyta</taxon>
        <taxon>Embryophyta</taxon>
        <taxon>Tracheophyta</taxon>
        <taxon>Spermatophyta</taxon>
        <taxon>Magnoliopsida</taxon>
        <taxon>Liliopsida</taxon>
        <taxon>Poales</taxon>
        <taxon>Poaceae</taxon>
        <taxon>PACMAD clade</taxon>
        <taxon>Arundinoideae</taxon>
        <taxon>Arundineae</taxon>
        <taxon>Arundo</taxon>
    </lineage>
</organism>
<dbReference type="EMBL" id="GBRH01260379">
    <property type="protein sequence ID" value="JAD37516.1"/>
    <property type="molecule type" value="Transcribed_RNA"/>
</dbReference>
<proteinExistence type="predicted"/>
<protein>
    <submittedName>
        <fullName evidence="1">Uncharacterized protein</fullName>
    </submittedName>
</protein>
<dbReference type="AlphaFoldDB" id="A0A0A8ZFD5"/>